<comment type="caution">
    <text evidence="2">The sequence shown here is derived from an EMBL/GenBank/DDBJ whole genome shotgun (WGS) entry which is preliminary data.</text>
</comment>
<reference evidence="2 3" key="1">
    <citation type="submission" date="2019-09" db="EMBL/GenBank/DDBJ databases">
        <title>Bird 10,000 Genomes (B10K) Project - Family phase.</title>
        <authorList>
            <person name="Zhang G."/>
        </authorList>
    </citation>
    <scope>NUCLEOTIDE SEQUENCE [LARGE SCALE GENOMIC DNA]</scope>
    <source>
        <strain evidence="2">B10K-DU-001-55</strain>
        <tissue evidence="2">Muscle</tissue>
    </source>
</reference>
<dbReference type="OrthoDB" id="9948435at2759"/>
<evidence type="ECO:0000256" key="1">
    <source>
        <dbReference type="SAM" id="MobiDB-lite"/>
    </source>
</evidence>
<organism evidence="2 3">
    <name type="scientific">Heliornis fulica</name>
    <name type="common">sungrebe</name>
    <dbReference type="NCBI Taxonomy" id="54369"/>
    <lineage>
        <taxon>Eukaryota</taxon>
        <taxon>Metazoa</taxon>
        <taxon>Chordata</taxon>
        <taxon>Craniata</taxon>
        <taxon>Vertebrata</taxon>
        <taxon>Euteleostomi</taxon>
        <taxon>Archelosauria</taxon>
        <taxon>Archosauria</taxon>
        <taxon>Dinosauria</taxon>
        <taxon>Saurischia</taxon>
        <taxon>Theropoda</taxon>
        <taxon>Coelurosauria</taxon>
        <taxon>Aves</taxon>
        <taxon>Neognathae</taxon>
        <taxon>Neoaves</taxon>
        <taxon>Gruiformes</taxon>
        <taxon>Heliornithidae</taxon>
        <taxon>Heliornis</taxon>
    </lineage>
</organism>
<dbReference type="AlphaFoldDB" id="A0A7L2AVB6"/>
<evidence type="ECO:0000313" key="2">
    <source>
        <dbReference type="EMBL" id="NXP50098.1"/>
    </source>
</evidence>
<keyword evidence="3" id="KW-1185">Reference proteome</keyword>
<dbReference type="Proteomes" id="UP000590868">
    <property type="component" value="Unassembled WGS sequence"/>
</dbReference>
<evidence type="ECO:0000313" key="3">
    <source>
        <dbReference type="Proteomes" id="UP000590868"/>
    </source>
</evidence>
<dbReference type="PANTHER" id="PTHR15225:SF8">
    <property type="entry name" value="RNA-BINDING PROTEIN 43"/>
    <property type="match status" value="1"/>
</dbReference>
<accession>A0A7L2AVB6</accession>
<dbReference type="EMBL" id="VXBZ01006690">
    <property type="protein sequence ID" value="NXP50098.1"/>
    <property type="molecule type" value="Genomic_DNA"/>
</dbReference>
<name>A0A7L2AVB6_9GRUI</name>
<protein>
    <submittedName>
        <fullName evidence="2">RBM43 protein</fullName>
    </submittedName>
</protein>
<feature type="region of interest" description="Disordered" evidence="1">
    <location>
        <begin position="73"/>
        <end position="92"/>
    </location>
</feature>
<feature type="non-terminal residue" evidence="2">
    <location>
        <position position="1"/>
    </location>
</feature>
<gene>
    <name evidence="2" type="primary">Rbm43_0</name>
    <name evidence="2" type="ORF">HELFUL_R07808</name>
</gene>
<feature type="non-terminal residue" evidence="2">
    <location>
        <position position="238"/>
    </location>
</feature>
<dbReference type="PANTHER" id="PTHR15225">
    <property type="entry name" value="INTERFERON-INDUCED PROTEIN 35/NMI N-MYC/STAT INTERACTING PROTEIN"/>
    <property type="match status" value="1"/>
</dbReference>
<proteinExistence type="predicted"/>
<sequence length="238" mass="27639">QVFVSVTSVLNLSVFKHQFVLEDLIQEVKKNNTALSFGPLQPNGHVSVQGSFPEIKFLRDFLLLKAKSLSERDKREESKSHQSPKRRLQQRRLATETSNFVRDADGEKQEVVLDTDMYHYMKHFYPGLFQVNDGVVISDITDGDVTTICIQSAGSRSNAGEVLRVKEKIENQSLKLHNTLHKERIYFKEHIRDKKQKYLCVCKSLNYRYPFVLVIPYDTHMDVIGNTEIFEFIREVSR</sequence>